<organism evidence="4 5">
    <name type="scientific">Bacteroides ovatus</name>
    <dbReference type="NCBI Taxonomy" id="28116"/>
    <lineage>
        <taxon>Bacteria</taxon>
        <taxon>Pseudomonadati</taxon>
        <taxon>Bacteroidota</taxon>
        <taxon>Bacteroidia</taxon>
        <taxon>Bacteroidales</taxon>
        <taxon>Bacteroidaceae</taxon>
        <taxon>Bacteroides</taxon>
    </lineage>
</organism>
<feature type="signal peptide" evidence="1">
    <location>
        <begin position="1"/>
        <end position="20"/>
    </location>
</feature>
<sequence>MKKILYFLLASLCISLQSCLYQEDSYFDDSSANRATEDVERCNELLMNAPNGWKLEYYAGKNYSMGGITLLCQFDGKNVKIMSEIGSLNAKPGAEATSLYKVVSEQSTLLTFDTFNELIHCFSEPILKQNSNFQGDYEFAIMSASENEIILQGKKYQNKMVMTPMPADTDWSTYINDLNKIADEAFLNTYILKAGGEKVGEMERYSRVFGISTQAEYQEAPFVYTPEGFHFRQPITIGGKALQNFKWNKTRMAFTCTDAGAEHVSIEGVYPEGYKKYEDYTGFYYFYYKTLEIDAAGNFNFVDAMPFIVQLKQLVDQKSYIMIGSDLEADIIVTYDKAMGKLTLKPQKTGDITGTGQFYGTYILGNNEAYAIPAHLGADFGYIASYAGYDYGLVSETSDDGILSFVEYGTLFSSLVGEPATSFVLTAYNSDKYSSSTYLGYLSWMDSIKLMPY</sequence>
<evidence type="ECO:0000313" key="5">
    <source>
        <dbReference type="Proteomes" id="UP000181870"/>
    </source>
</evidence>
<evidence type="ECO:0000313" key="3">
    <source>
        <dbReference type="EMBL" id="SDB75490.1"/>
    </source>
</evidence>
<gene>
    <name evidence="3" type="ORF">SAMN05192581_1002114</name>
    <name evidence="4" type="ORF">SAMN05192582_100316</name>
</gene>
<reference evidence="4 6" key="1">
    <citation type="submission" date="2016-10" db="EMBL/GenBank/DDBJ databases">
        <authorList>
            <person name="de Groot N.N."/>
        </authorList>
    </citation>
    <scope>NUCLEOTIDE SEQUENCE [LARGE SCALE GENOMIC DNA]</scope>
    <source>
        <strain evidence="3 6">NLAE-zl-C500</strain>
        <strain evidence="4">NLAE-zl-C57</strain>
    </source>
</reference>
<reference evidence="5" key="2">
    <citation type="submission" date="2016-10" db="EMBL/GenBank/DDBJ databases">
        <authorList>
            <person name="Varghese N."/>
            <person name="Submissions S."/>
        </authorList>
    </citation>
    <scope>NUCLEOTIDE SEQUENCE [LARGE SCALE GENOMIC DNA]</scope>
    <source>
        <strain evidence="5">NLAE-zl-C57</strain>
    </source>
</reference>
<evidence type="ECO:0000256" key="1">
    <source>
        <dbReference type="SAM" id="SignalP"/>
    </source>
</evidence>
<protein>
    <recommendedName>
        <fullName evidence="2">DUF4987 domain-containing protein</fullName>
    </recommendedName>
</protein>
<evidence type="ECO:0000313" key="4">
    <source>
        <dbReference type="EMBL" id="SDH22804.1"/>
    </source>
</evidence>
<dbReference type="EMBL" id="FMYE01000002">
    <property type="protein sequence ID" value="SDB75490.1"/>
    <property type="molecule type" value="Genomic_DNA"/>
</dbReference>
<proteinExistence type="predicted"/>
<dbReference type="InterPro" id="IPR025396">
    <property type="entry name" value="DUF4302"/>
</dbReference>
<dbReference type="Pfam" id="PF16377">
    <property type="entry name" value="DUF4987"/>
    <property type="match status" value="1"/>
</dbReference>
<keyword evidence="1" id="KW-0732">Signal</keyword>
<name>A0A1G8APM2_BACOV</name>
<evidence type="ECO:0000259" key="2">
    <source>
        <dbReference type="Pfam" id="PF16377"/>
    </source>
</evidence>
<feature type="chain" id="PRO_5010470502" description="DUF4987 domain-containing protein" evidence="1">
    <location>
        <begin position="21"/>
        <end position="453"/>
    </location>
</feature>
<dbReference type="EMBL" id="FNDO01000003">
    <property type="protein sequence ID" value="SDH22804.1"/>
    <property type="molecule type" value="Genomic_DNA"/>
</dbReference>
<feature type="domain" description="DUF4987" evidence="2">
    <location>
        <begin position="257"/>
        <end position="394"/>
    </location>
</feature>
<evidence type="ECO:0000313" key="6">
    <source>
        <dbReference type="Proteomes" id="UP000183670"/>
    </source>
</evidence>
<accession>A0A1G8APM2</accession>
<dbReference type="RefSeq" id="WP_074556648.1">
    <property type="nucleotide sequence ID" value="NZ_FMYE01000002.1"/>
</dbReference>
<dbReference type="Proteomes" id="UP000181870">
    <property type="component" value="Unassembled WGS sequence"/>
</dbReference>
<dbReference type="PROSITE" id="PS51257">
    <property type="entry name" value="PROKAR_LIPOPROTEIN"/>
    <property type="match status" value="1"/>
</dbReference>
<dbReference type="Proteomes" id="UP000183670">
    <property type="component" value="Unassembled WGS sequence"/>
</dbReference>
<dbReference type="AlphaFoldDB" id="A0A1G8APM2"/>
<dbReference type="Pfam" id="PF14135">
    <property type="entry name" value="DUF4302"/>
    <property type="match status" value="1"/>
</dbReference>
<dbReference type="InterPro" id="IPR032271">
    <property type="entry name" value="DUF4987"/>
</dbReference>